<protein>
    <submittedName>
        <fullName evidence="4">Uncharacterized protein LOC127745649</fullName>
    </submittedName>
</protein>
<keyword evidence="1" id="KW-0812">Transmembrane</keyword>
<dbReference type="GeneID" id="127745649"/>
<feature type="transmembrane region" description="Helical" evidence="1">
    <location>
        <begin position="257"/>
        <end position="283"/>
    </location>
</feature>
<evidence type="ECO:0000313" key="3">
    <source>
        <dbReference type="Proteomes" id="UP000515211"/>
    </source>
</evidence>
<evidence type="ECO:0000259" key="2">
    <source>
        <dbReference type="Pfam" id="PF04195"/>
    </source>
</evidence>
<evidence type="ECO:0000313" key="4">
    <source>
        <dbReference type="RefSeq" id="XP_052114713.1"/>
    </source>
</evidence>
<organism evidence="3 4">
    <name type="scientific">Arachis duranensis</name>
    <name type="common">Wild peanut</name>
    <dbReference type="NCBI Taxonomy" id="130453"/>
    <lineage>
        <taxon>Eukaryota</taxon>
        <taxon>Viridiplantae</taxon>
        <taxon>Streptophyta</taxon>
        <taxon>Embryophyta</taxon>
        <taxon>Tracheophyta</taxon>
        <taxon>Spermatophyta</taxon>
        <taxon>Magnoliopsida</taxon>
        <taxon>eudicotyledons</taxon>
        <taxon>Gunneridae</taxon>
        <taxon>Pentapetalae</taxon>
        <taxon>rosids</taxon>
        <taxon>fabids</taxon>
        <taxon>Fabales</taxon>
        <taxon>Fabaceae</taxon>
        <taxon>Papilionoideae</taxon>
        <taxon>50 kb inversion clade</taxon>
        <taxon>dalbergioids sensu lato</taxon>
        <taxon>Dalbergieae</taxon>
        <taxon>Pterocarpus clade</taxon>
        <taxon>Arachis</taxon>
    </lineage>
</organism>
<feature type="domain" description="Transposase (putative) gypsy type" evidence="2">
    <location>
        <begin position="81"/>
        <end position="137"/>
    </location>
</feature>
<sequence length="313" mass="36669">MSSIEILAQWVDVTVLEEEPLVDTEFITNLRTHHRICTSEEDEPKYELVVPGPEDRVCFGRATEAAPHFFYMYESMVTRLGVFLLFSNFEIAVLRHCRVAPTQLHPNSWGLLKIYQFISHTLDFPTSLRIFFFLFHMTKPFSGQNNKQQWVSFRVIQGQRIFTLFDESFHDFKNYFFKVQAVEGHYPFFLDESSSPRFPLYWLEASSCEKYGLDDLDEVEAAIVEFLREVWGRAPYLDTKKFLQGTPTFVQTQLGSFYFSALFPICDLFLSTCLTFLATNCFLQRWRRRIPVNLTRESRRPRRGPVPELAAPG</sequence>
<evidence type="ECO:0000256" key="1">
    <source>
        <dbReference type="SAM" id="Phobius"/>
    </source>
</evidence>
<keyword evidence="3" id="KW-1185">Reference proteome</keyword>
<proteinExistence type="predicted"/>
<keyword evidence="1" id="KW-1133">Transmembrane helix</keyword>
<name>A0A9C6TSX8_ARADU</name>
<reference evidence="3" key="1">
    <citation type="journal article" date="2016" name="Nat. Genet.">
        <title>The genome sequences of Arachis duranensis and Arachis ipaensis, the diploid ancestors of cultivated peanut.</title>
        <authorList>
            <person name="Bertioli D.J."/>
            <person name="Cannon S.B."/>
            <person name="Froenicke L."/>
            <person name="Huang G."/>
            <person name="Farmer A.D."/>
            <person name="Cannon E.K."/>
            <person name="Liu X."/>
            <person name="Gao D."/>
            <person name="Clevenger J."/>
            <person name="Dash S."/>
            <person name="Ren L."/>
            <person name="Moretzsohn M.C."/>
            <person name="Shirasawa K."/>
            <person name="Huang W."/>
            <person name="Vidigal B."/>
            <person name="Abernathy B."/>
            <person name="Chu Y."/>
            <person name="Niederhuth C.E."/>
            <person name="Umale P."/>
            <person name="Araujo A.C."/>
            <person name="Kozik A."/>
            <person name="Kim K.D."/>
            <person name="Burow M.D."/>
            <person name="Varshney R.K."/>
            <person name="Wang X."/>
            <person name="Zhang X."/>
            <person name="Barkley N."/>
            <person name="Guimaraes P.M."/>
            <person name="Isobe S."/>
            <person name="Guo B."/>
            <person name="Liao B."/>
            <person name="Stalker H.T."/>
            <person name="Schmitz R.J."/>
            <person name="Scheffler B.E."/>
            <person name="Leal-Bertioli S.C."/>
            <person name="Xun X."/>
            <person name="Jackson S.A."/>
            <person name="Michelmore R."/>
            <person name="Ozias-Akins P."/>
        </authorList>
    </citation>
    <scope>NUCLEOTIDE SEQUENCE [LARGE SCALE GENOMIC DNA]</scope>
    <source>
        <strain evidence="3">cv. V14167</strain>
    </source>
</reference>
<dbReference type="Pfam" id="PF04195">
    <property type="entry name" value="Transposase_28"/>
    <property type="match status" value="1"/>
</dbReference>
<reference evidence="4" key="2">
    <citation type="submission" date="2025-08" db="UniProtKB">
        <authorList>
            <consortium name="RefSeq"/>
        </authorList>
    </citation>
    <scope>IDENTIFICATION</scope>
    <source>
        <tissue evidence="4">Whole plant</tissue>
    </source>
</reference>
<keyword evidence="1" id="KW-0472">Membrane</keyword>
<dbReference type="RefSeq" id="XP_052114713.1">
    <property type="nucleotide sequence ID" value="XM_052258753.1"/>
</dbReference>
<dbReference type="Proteomes" id="UP000515211">
    <property type="component" value="Chromosome 3"/>
</dbReference>
<accession>A0A9C6TSX8</accession>
<dbReference type="InterPro" id="IPR007321">
    <property type="entry name" value="Transposase_28"/>
</dbReference>
<dbReference type="AlphaFoldDB" id="A0A9C6TSX8"/>
<gene>
    <name evidence="4" type="primary">LOC127745649</name>
</gene>
<dbReference type="KEGG" id="adu:127745649"/>